<evidence type="ECO:0000256" key="20">
    <source>
        <dbReference type="ARBA" id="ARBA00044924"/>
    </source>
</evidence>
<evidence type="ECO:0000256" key="12">
    <source>
        <dbReference type="ARBA" id="ARBA00044891"/>
    </source>
</evidence>
<evidence type="ECO:0000256" key="17">
    <source>
        <dbReference type="ARBA" id="ARBA00044903"/>
    </source>
</evidence>
<comment type="catalytic activity">
    <reaction evidence="15">
        <text>L-arginyl-L-alpha-amino acid(out) = L-arginyl-L-alpha-amino acid(in)</text>
        <dbReference type="Rhea" id="RHEA:79371"/>
        <dbReference type="ChEBI" id="CHEBI:84315"/>
    </reaction>
</comment>
<evidence type="ECO:0000256" key="15">
    <source>
        <dbReference type="ARBA" id="ARBA00044899"/>
    </source>
</evidence>
<accession>A0A1M5T7V2</accession>
<dbReference type="InterPro" id="IPR036259">
    <property type="entry name" value="MFS_trans_sf"/>
</dbReference>
<dbReference type="Proteomes" id="UP000184139">
    <property type="component" value="Unassembled WGS sequence"/>
</dbReference>
<comment type="similarity">
    <text evidence="2">Belongs to the major facilitator superfamily.</text>
</comment>
<keyword evidence="4 25" id="KW-0812">Transmembrane</keyword>
<evidence type="ECO:0000256" key="16">
    <source>
        <dbReference type="ARBA" id="ARBA00044900"/>
    </source>
</evidence>
<evidence type="ECO:0000256" key="9">
    <source>
        <dbReference type="ARBA" id="ARBA00044878"/>
    </source>
</evidence>
<comment type="catalytic activity">
    <reaction evidence="9">
        <text>L-histidyl-glycine(out) = L-histidyl-glycine(in)</text>
        <dbReference type="Rhea" id="RHEA:79395"/>
        <dbReference type="ChEBI" id="CHEBI:229957"/>
    </reaction>
</comment>
<evidence type="ECO:0000256" key="10">
    <source>
        <dbReference type="ARBA" id="ARBA00044881"/>
    </source>
</evidence>
<evidence type="ECO:0000256" key="1">
    <source>
        <dbReference type="ARBA" id="ARBA00004155"/>
    </source>
</evidence>
<sequence length="428" mass="45232">MQQTKGYPPAWLGWLMWGLVAVLYLIGFFQRMAPAVMVEELMRDFAMGGALLGNLSAAYFYAYAAMQIPSGLLVDRIGARRLSSYACAACAAGIFIFAYGPNLATAIIGRVVIGASVAVAFVSCMKLAGHWFPTNRFATVTGVALLFGNIGGVLAGVPLSEAVASFGWRLSMGVSGGLTLAAALIIWLTVRDDPSSYDYRSHAHASVLQNGSLPAGVALKSVVLKKQTWLLFFAGGLSAAPVLVFAGLWGVPYLTQVYGLGRSHAATITTTMLIAWAIGGPVLGAISDRIGRRKLPYLVCNLATALLWTVFLLVELPYQLLYPLLAAIGFTSGALIIGFAFSREVNHPGASGAVGGVVNMAVLGIAAILQPLLGSILDAHWQGVLVGGARIYPAEAYSAAFLWLTLCAAVSVLMVLFTRESYCEMAEH</sequence>
<dbReference type="AlphaFoldDB" id="A0A1M5T7V2"/>
<comment type="catalytic activity">
    <reaction evidence="8">
        <text>L-lysyl-L-alanine(out) = L-lysyl-L-alanine(in)</text>
        <dbReference type="Rhea" id="RHEA:79399"/>
        <dbReference type="ChEBI" id="CHEBI:229954"/>
    </reaction>
</comment>
<comment type="catalytic activity">
    <reaction evidence="12">
        <text>L-lysyl-L-alpha-amino acid(out) = L-lysyl-L-alpha-amino acid(in)</text>
        <dbReference type="Rhea" id="RHEA:79387"/>
        <dbReference type="ChEBI" id="CHEBI:229965"/>
    </reaction>
</comment>
<comment type="catalytic activity">
    <reaction evidence="16">
        <text>L-lysyl-L-lysine(out) = L-lysyl-L-lysine(in)</text>
        <dbReference type="Rhea" id="RHEA:79403"/>
        <dbReference type="ChEBI" id="CHEBI:229956"/>
    </reaction>
</comment>
<feature type="transmembrane region" description="Helical" evidence="25">
    <location>
        <begin position="166"/>
        <end position="190"/>
    </location>
</feature>
<evidence type="ECO:0000256" key="4">
    <source>
        <dbReference type="ARBA" id="ARBA00022692"/>
    </source>
</evidence>
<evidence type="ECO:0000256" key="3">
    <source>
        <dbReference type="ARBA" id="ARBA00022448"/>
    </source>
</evidence>
<dbReference type="PANTHER" id="PTHR23512">
    <property type="entry name" value="MAJOR FACILITATOR SUPERFAMILY DOMAIN-CONTAINING PROTEIN 1"/>
    <property type="match status" value="1"/>
</dbReference>
<comment type="function">
    <text evidence="23">Lysosomal dipeptide uniporter that selectively exports lysine, arginine or histidine-containing dipeptides with a net positive charge from the lysosome lumen into the cytosol. Could play a role in a specific type of protein O-glycosylation indirectly regulating macrophages migration and tissue invasion. Also essential for liver homeostasis.</text>
</comment>
<feature type="transmembrane region" description="Helical" evidence="25">
    <location>
        <begin position="263"/>
        <end position="283"/>
    </location>
</feature>
<dbReference type="SUPFAM" id="SSF103473">
    <property type="entry name" value="MFS general substrate transporter"/>
    <property type="match status" value="1"/>
</dbReference>
<feature type="transmembrane region" description="Helical" evidence="25">
    <location>
        <begin position="45"/>
        <end position="62"/>
    </location>
</feature>
<dbReference type="GO" id="GO:0022857">
    <property type="term" value="F:transmembrane transporter activity"/>
    <property type="evidence" value="ECO:0007669"/>
    <property type="project" value="InterPro"/>
</dbReference>
<dbReference type="GO" id="GO:0005765">
    <property type="term" value="C:lysosomal membrane"/>
    <property type="evidence" value="ECO:0007669"/>
    <property type="project" value="UniProtKB-SubCell"/>
</dbReference>
<evidence type="ECO:0000256" key="8">
    <source>
        <dbReference type="ARBA" id="ARBA00044876"/>
    </source>
</evidence>
<dbReference type="PROSITE" id="PS50850">
    <property type="entry name" value="MFS"/>
    <property type="match status" value="1"/>
</dbReference>
<feature type="transmembrane region" description="Helical" evidence="25">
    <location>
        <begin position="229"/>
        <end position="251"/>
    </location>
</feature>
<keyword evidence="7" id="KW-0458">Lysosome</keyword>
<comment type="catalytic activity">
    <reaction evidence="10">
        <text>L-alpha-aminoacyl-L-arginine(out) = L-alpha-aminoacyl-L-arginine(in)</text>
        <dbReference type="Rhea" id="RHEA:79367"/>
        <dbReference type="ChEBI" id="CHEBI:229968"/>
    </reaction>
</comment>
<dbReference type="RefSeq" id="WP_073373371.1">
    <property type="nucleotide sequence ID" value="NZ_FQXS01000002.1"/>
</dbReference>
<dbReference type="Gene3D" id="1.20.1250.20">
    <property type="entry name" value="MFS general substrate transporter like domains"/>
    <property type="match status" value="2"/>
</dbReference>
<dbReference type="PANTHER" id="PTHR23512:SF3">
    <property type="entry name" value="MAJOR FACILITATOR SUPERFAMILY DOMAIN-CONTAINING PROTEIN 1"/>
    <property type="match status" value="1"/>
</dbReference>
<gene>
    <name evidence="27" type="ORF">SAMN02745124_00645</name>
</gene>
<evidence type="ECO:0000256" key="21">
    <source>
        <dbReference type="ARBA" id="ARBA00044985"/>
    </source>
</evidence>
<evidence type="ECO:0000256" key="23">
    <source>
        <dbReference type="ARBA" id="ARBA00045709"/>
    </source>
</evidence>
<feature type="transmembrane region" description="Helical" evidence="25">
    <location>
        <begin position="320"/>
        <end position="341"/>
    </location>
</feature>
<comment type="subcellular location">
    <subcellularLocation>
        <location evidence="1">Lysosome membrane</location>
        <topology evidence="1">Multi-pass membrane protein</topology>
    </subcellularLocation>
</comment>
<evidence type="ECO:0000259" key="26">
    <source>
        <dbReference type="PROSITE" id="PS50850"/>
    </source>
</evidence>
<comment type="catalytic activity">
    <reaction evidence="13">
        <text>L-alpha-aminoacyl-L-lysine(out) = L-alpha-aminoacyl-L-lysine(in)</text>
        <dbReference type="Rhea" id="RHEA:79383"/>
        <dbReference type="ChEBI" id="CHEBI:229966"/>
    </reaction>
</comment>
<evidence type="ECO:0000256" key="22">
    <source>
        <dbReference type="ARBA" id="ARBA00045018"/>
    </source>
</evidence>
<comment type="catalytic activity">
    <reaction evidence="11">
        <text>L-alpha-aminoacyl-L-histidine(out) = L-alpha-aminoacyl-L-histidine(in)</text>
        <dbReference type="Rhea" id="RHEA:79375"/>
        <dbReference type="ChEBI" id="CHEBI:229967"/>
    </reaction>
</comment>
<feature type="transmembrane region" description="Helical" evidence="25">
    <location>
        <begin position="82"/>
        <end position="100"/>
    </location>
</feature>
<evidence type="ECO:0000256" key="14">
    <source>
        <dbReference type="ARBA" id="ARBA00044898"/>
    </source>
</evidence>
<evidence type="ECO:0000256" key="19">
    <source>
        <dbReference type="ARBA" id="ARBA00044919"/>
    </source>
</evidence>
<evidence type="ECO:0000256" key="5">
    <source>
        <dbReference type="ARBA" id="ARBA00022989"/>
    </source>
</evidence>
<evidence type="ECO:0000256" key="18">
    <source>
        <dbReference type="ARBA" id="ARBA00044912"/>
    </source>
</evidence>
<feature type="transmembrane region" description="Helical" evidence="25">
    <location>
        <begin position="137"/>
        <end position="160"/>
    </location>
</feature>
<name>A0A1M5T7V2_9BACT</name>
<proteinExistence type="inferred from homology"/>
<comment type="catalytic activity">
    <reaction evidence="19">
        <text>L-alanyl-L-lysine(out) = L-alanyl-L-lysine(in)</text>
        <dbReference type="Rhea" id="RHEA:79415"/>
        <dbReference type="ChEBI" id="CHEBI:192470"/>
    </reaction>
</comment>
<comment type="catalytic activity">
    <reaction evidence="17">
        <text>L-arginyl-glycine(out) = L-arginyl-glycine(in)</text>
        <dbReference type="Rhea" id="RHEA:79391"/>
        <dbReference type="ChEBI" id="CHEBI:229955"/>
    </reaction>
</comment>
<feature type="transmembrane region" description="Helical" evidence="25">
    <location>
        <begin position="397"/>
        <end position="417"/>
    </location>
</feature>
<organism evidence="27 28">
    <name type="scientific">Desulfofustis glycolicus DSM 9705</name>
    <dbReference type="NCBI Taxonomy" id="1121409"/>
    <lineage>
        <taxon>Bacteria</taxon>
        <taxon>Pseudomonadati</taxon>
        <taxon>Thermodesulfobacteriota</taxon>
        <taxon>Desulfobulbia</taxon>
        <taxon>Desulfobulbales</taxon>
        <taxon>Desulfocapsaceae</taxon>
        <taxon>Desulfofustis</taxon>
    </lineage>
</organism>
<dbReference type="InterPro" id="IPR052187">
    <property type="entry name" value="MFSD1"/>
</dbReference>
<evidence type="ECO:0000256" key="2">
    <source>
        <dbReference type="ARBA" id="ARBA00008335"/>
    </source>
</evidence>
<keyword evidence="28" id="KW-1185">Reference proteome</keyword>
<evidence type="ECO:0000256" key="11">
    <source>
        <dbReference type="ARBA" id="ARBA00044884"/>
    </source>
</evidence>
<feature type="transmembrane region" description="Helical" evidence="25">
    <location>
        <begin position="295"/>
        <end position="314"/>
    </location>
</feature>
<dbReference type="InterPro" id="IPR020846">
    <property type="entry name" value="MFS_dom"/>
</dbReference>
<keyword evidence="5 25" id="KW-1133">Transmembrane helix</keyword>
<comment type="catalytic activity">
    <reaction evidence="14">
        <text>L-aspartyl-L-lysine(out) = L-aspartyl-L-lysine(in)</text>
        <dbReference type="Rhea" id="RHEA:79411"/>
        <dbReference type="ChEBI" id="CHEBI:229953"/>
    </reaction>
</comment>
<dbReference type="EMBL" id="FQXS01000002">
    <property type="protein sequence ID" value="SHH46792.1"/>
    <property type="molecule type" value="Genomic_DNA"/>
</dbReference>
<evidence type="ECO:0000256" key="7">
    <source>
        <dbReference type="ARBA" id="ARBA00023228"/>
    </source>
</evidence>
<comment type="catalytic activity">
    <reaction evidence="18">
        <text>L-histidyl-L-alpha-amino acid(out) = L-histidyl-L-alpha-amino acid(in)</text>
        <dbReference type="Rhea" id="RHEA:79379"/>
        <dbReference type="ChEBI" id="CHEBI:229964"/>
    </reaction>
</comment>
<dbReference type="Pfam" id="PF07690">
    <property type="entry name" value="MFS_1"/>
    <property type="match status" value="1"/>
</dbReference>
<dbReference type="STRING" id="1121409.SAMN02745124_00645"/>
<dbReference type="InterPro" id="IPR011701">
    <property type="entry name" value="MFS"/>
</dbReference>
<comment type="subunit">
    <text evidence="24">Homodimer. Interacts with lysosomal protein GLMP (via lumenal domain); the interaction starts while both proteins are still in the endoplasmic reticulum and is required for stabilization of MFSD1 in lysosomes but has no direct effect on its targeting to lysosomes or transporter activity.</text>
</comment>
<protein>
    <recommendedName>
        <fullName evidence="21">Lysosomal dipeptide transporter MFSD1</fullName>
    </recommendedName>
    <alternativeName>
        <fullName evidence="22">Major facilitator superfamily domain-containing protein 1</fullName>
    </alternativeName>
</protein>
<keyword evidence="3" id="KW-0813">Transport</keyword>
<evidence type="ECO:0000256" key="13">
    <source>
        <dbReference type="ARBA" id="ARBA00044893"/>
    </source>
</evidence>
<evidence type="ECO:0000313" key="28">
    <source>
        <dbReference type="Proteomes" id="UP000184139"/>
    </source>
</evidence>
<keyword evidence="6 25" id="KW-0472">Membrane</keyword>
<evidence type="ECO:0000256" key="24">
    <source>
        <dbReference type="ARBA" id="ARBA00046376"/>
    </source>
</evidence>
<evidence type="ECO:0000256" key="25">
    <source>
        <dbReference type="SAM" id="Phobius"/>
    </source>
</evidence>
<feature type="domain" description="Major facilitator superfamily (MFS) profile" evidence="26">
    <location>
        <begin position="16"/>
        <end position="423"/>
    </location>
</feature>
<feature type="transmembrane region" description="Helical" evidence="25">
    <location>
        <begin position="12"/>
        <end position="33"/>
    </location>
</feature>
<dbReference type="OrthoDB" id="5315372at2"/>
<reference evidence="27 28" key="1">
    <citation type="submission" date="2016-11" db="EMBL/GenBank/DDBJ databases">
        <authorList>
            <person name="Jaros S."/>
            <person name="Januszkiewicz K."/>
            <person name="Wedrychowicz H."/>
        </authorList>
    </citation>
    <scope>NUCLEOTIDE SEQUENCE [LARGE SCALE GENOMIC DNA]</scope>
    <source>
        <strain evidence="27 28">DSM 9705</strain>
    </source>
</reference>
<feature type="transmembrane region" description="Helical" evidence="25">
    <location>
        <begin position="106"/>
        <end position="125"/>
    </location>
</feature>
<evidence type="ECO:0000256" key="6">
    <source>
        <dbReference type="ARBA" id="ARBA00023136"/>
    </source>
</evidence>
<comment type="catalytic activity">
    <reaction evidence="20">
        <text>L-lysyl-glycine(out) = L-lysyl-glycine(in)</text>
        <dbReference type="Rhea" id="RHEA:79407"/>
        <dbReference type="ChEBI" id="CHEBI:191202"/>
    </reaction>
</comment>
<evidence type="ECO:0000313" key="27">
    <source>
        <dbReference type="EMBL" id="SHH46792.1"/>
    </source>
</evidence>
<feature type="transmembrane region" description="Helical" evidence="25">
    <location>
        <begin position="353"/>
        <end position="377"/>
    </location>
</feature>